<keyword evidence="6 7" id="KW-0472">Membrane</keyword>
<sequence length="994" mass="112344">MRNNSKKINMLTLGITGFLLLLNRIMLSNVTVPNESGMTYLVYTLILALSILGTNFVPLYFGYHLEYFKKIKLSKILLWLTISYLFASMVSVLFGFLIFKNTDISFFWMLFFPISQGSYPFATATVAVFIILPLLFKLFSRLNSHQLKQLLVVLTIIFIGAPTLFGKDIWSFQMGGMLILNIYLVLIGYGIQYFRFNTQSHLLLKTALSGFIYFGMTIIMRTVSFSIHGDYGTMNRFNVPYSLFAFIFSVYIFSCLEGSRIDFKIKLNYVAAYLVSAVIVSTQFVNISNITHTLKIAAVLPPLVWLFKIVVNLAILFLCVCILTVGIVLIHRLSFMQRWLDSNSNKSLSDIGNWIELKLKKNANLIAVMVSFYFITVVQIETVAIIIASNNGTLSLNSLLSYFFNGQSALILTTIIMTLIFFLLFLITNRFWYSYGFLFILELIVTVSTALKIILRHEPILPTDMAALKNIVDIVNMVSPIVITLGLIGVVISLVIVVILQLKYGKHFNVKISFRKRIISAFLILLMLSGLFFVNHANAIPSRVFALFKIQKLFYDQERGAQNNGPILQYINNLDVSIMERPTGYSETTIHKIMKKYDQEALKMNRSRAKWAKNQTVIFVLSESFSDPSRVPNLNVSKTPIPNVLKLKKQTTSGLMMSSGYGGGTANMEWQALTGLNLSSLSPTLATPYSQLVDKMAVNPNITNLFDQKIAIHPYNAGLYNRQAVFKKFGFQKFYFDGSKTNKLKYKDTVASSPYISDQSAYKETERLISKDNRKTQFIQLSTMQNHLPFDVNSNVGSDGVTASGGAIGDNIVAVNNYIQRLQDTDAAVKEFIQKLDQNERPITVVWYGDHLPAIYSGLSMSEYAIPLHQTDYFIYNNKAAKKNAKRHQLVAPYSFSALALSQANIKTTPYYALIAEVSDKVPAAVSNPATTEGNTYNGTQVFIKRKNKVLNREQLSNHQKTVMRDYRLIQYDLVAGNQYSAKWATQKVDNHKN</sequence>
<evidence type="ECO:0000256" key="2">
    <source>
        <dbReference type="ARBA" id="ARBA00004936"/>
    </source>
</evidence>
<feature type="domain" description="Sulfatase N-terminal" evidence="8">
    <location>
        <begin position="615"/>
        <end position="904"/>
    </location>
</feature>
<keyword evidence="4 7" id="KW-0812">Transmembrane</keyword>
<feature type="transmembrane region" description="Helical" evidence="7">
    <location>
        <begin position="43"/>
        <end position="65"/>
    </location>
</feature>
<feature type="transmembrane region" description="Helical" evidence="7">
    <location>
        <begin position="474"/>
        <end position="502"/>
    </location>
</feature>
<evidence type="ECO:0000313" key="10">
    <source>
        <dbReference type="Proteomes" id="UP000326334"/>
    </source>
</evidence>
<dbReference type="InterPro" id="IPR050448">
    <property type="entry name" value="OpgB/LTA_synthase_biosynth"/>
</dbReference>
<name>A0ABX6C6A2_9LACO</name>
<dbReference type="InterPro" id="IPR000917">
    <property type="entry name" value="Sulfatase_N"/>
</dbReference>
<feature type="transmembrane region" description="Helical" evidence="7">
    <location>
        <begin position="119"/>
        <end position="138"/>
    </location>
</feature>
<feature type="transmembrane region" description="Helical" evidence="7">
    <location>
        <begin position="77"/>
        <end position="99"/>
    </location>
</feature>
<gene>
    <name evidence="9" type="ORF">LG542_02105</name>
</gene>
<feature type="transmembrane region" description="Helical" evidence="7">
    <location>
        <begin position="514"/>
        <end position="534"/>
    </location>
</feature>
<dbReference type="Pfam" id="PF00884">
    <property type="entry name" value="Sulfatase"/>
    <property type="match status" value="1"/>
</dbReference>
<evidence type="ECO:0000256" key="3">
    <source>
        <dbReference type="ARBA" id="ARBA00022475"/>
    </source>
</evidence>
<accession>A0ABX6C6A2</accession>
<dbReference type="PANTHER" id="PTHR47371">
    <property type="entry name" value="LIPOTEICHOIC ACID SYNTHASE"/>
    <property type="match status" value="1"/>
</dbReference>
<keyword evidence="3" id="KW-1003">Cell membrane</keyword>
<feature type="transmembrane region" description="Helical" evidence="7">
    <location>
        <begin position="435"/>
        <end position="454"/>
    </location>
</feature>
<feature type="transmembrane region" description="Helical" evidence="7">
    <location>
        <begin position="239"/>
        <end position="256"/>
    </location>
</feature>
<dbReference type="InterPro" id="IPR017850">
    <property type="entry name" value="Alkaline_phosphatase_core_sf"/>
</dbReference>
<dbReference type="Proteomes" id="UP000326334">
    <property type="component" value="Chromosome"/>
</dbReference>
<dbReference type="EMBL" id="CP045007">
    <property type="protein sequence ID" value="QFP79093.1"/>
    <property type="molecule type" value="Genomic_DNA"/>
</dbReference>
<dbReference type="Gene3D" id="3.40.720.10">
    <property type="entry name" value="Alkaline Phosphatase, subunit A"/>
    <property type="match status" value="1"/>
</dbReference>
<evidence type="ECO:0000313" key="9">
    <source>
        <dbReference type="EMBL" id="QFP79093.1"/>
    </source>
</evidence>
<feature type="transmembrane region" description="Helical" evidence="7">
    <location>
        <begin position="203"/>
        <end position="227"/>
    </location>
</feature>
<dbReference type="CDD" id="cd16015">
    <property type="entry name" value="LTA_synthase"/>
    <property type="match status" value="1"/>
</dbReference>
<reference evidence="9 10" key="1">
    <citation type="submission" date="2019-10" db="EMBL/GenBank/DDBJ databases">
        <title>Genome sequencing of Lactobacillus graminis.</title>
        <authorList>
            <person name="Kim K."/>
        </authorList>
    </citation>
    <scope>NUCLEOTIDE SEQUENCE [LARGE SCALE GENOMIC DNA]</scope>
    <source>
        <strain evidence="9 10">LG542</strain>
    </source>
</reference>
<comment type="pathway">
    <text evidence="2">Cell wall biogenesis; lipoteichoic acid biosynthesis.</text>
</comment>
<keyword evidence="10" id="KW-1185">Reference proteome</keyword>
<dbReference type="SUPFAM" id="SSF53649">
    <property type="entry name" value="Alkaline phosphatase-like"/>
    <property type="match status" value="1"/>
</dbReference>
<keyword evidence="5 7" id="KW-1133">Transmembrane helix</keyword>
<feature type="transmembrane region" description="Helical" evidence="7">
    <location>
        <begin position="305"/>
        <end position="330"/>
    </location>
</feature>
<protein>
    <submittedName>
        <fullName evidence="9">Sulfatase-like hydrolase/transferase</fullName>
    </submittedName>
</protein>
<organism evidence="9 10">
    <name type="scientific">Latilactobacillus graminis</name>
    <dbReference type="NCBI Taxonomy" id="60519"/>
    <lineage>
        <taxon>Bacteria</taxon>
        <taxon>Bacillati</taxon>
        <taxon>Bacillota</taxon>
        <taxon>Bacilli</taxon>
        <taxon>Lactobacillales</taxon>
        <taxon>Lactobacillaceae</taxon>
        <taxon>Latilactobacillus</taxon>
    </lineage>
</organism>
<evidence type="ECO:0000256" key="7">
    <source>
        <dbReference type="SAM" id="Phobius"/>
    </source>
</evidence>
<evidence type="ECO:0000256" key="6">
    <source>
        <dbReference type="ARBA" id="ARBA00023136"/>
    </source>
</evidence>
<evidence type="ECO:0000256" key="4">
    <source>
        <dbReference type="ARBA" id="ARBA00022692"/>
    </source>
</evidence>
<feature type="transmembrane region" description="Helical" evidence="7">
    <location>
        <begin position="172"/>
        <end position="191"/>
    </location>
</feature>
<feature type="transmembrane region" description="Helical" evidence="7">
    <location>
        <begin position="268"/>
        <end position="285"/>
    </location>
</feature>
<evidence type="ECO:0000256" key="1">
    <source>
        <dbReference type="ARBA" id="ARBA00004651"/>
    </source>
</evidence>
<dbReference type="RefSeq" id="WP_057908550.1">
    <property type="nucleotide sequence ID" value="NZ_CP045007.1"/>
</dbReference>
<feature type="transmembrane region" description="Helical" evidence="7">
    <location>
        <begin position="365"/>
        <end position="388"/>
    </location>
</feature>
<comment type="subcellular location">
    <subcellularLocation>
        <location evidence="1">Cell membrane</location>
        <topology evidence="1">Multi-pass membrane protein</topology>
    </subcellularLocation>
</comment>
<evidence type="ECO:0000259" key="8">
    <source>
        <dbReference type="Pfam" id="PF00884"/>
    </source>
</evidence>
<evidence type="ECO:0000256" key="5">
    <source>
        <dbReference type="ARBA" id="ARBA00022989"/>
    </source>
</evidence>
<feature type="transmembrane region" description="Helical" evidence="7">
    <location>
        <begin position="150"/>
        <end position="166"/>
    </location>
</feature>
<feature type="transmembrane region" description="Helical" evidence="7">
    <location>
        <begin position="408"/>
        <end position="428"/>
    </location>
</feature>
<dbReference type="PANTHER" id="PTHR47371:SF3">
    <property type="entry name" value="PHOSPHOGLYCEROL TRANSFERASE I"/>
    <property type="match status" value="1"/>
</dbReference>
<proteinExistence type="predicted"/>